<evidence type="ECO:0000256" key="1">
    <source>
        <dbReference type="SAM" id="MobiDB-lite"/>
    </source>
</evidence>
<name>A0A4R4DIC2_9PROT</name>
<evidence type="ECO:0000259" key="3">
    <source>
        <dbReference type="Pfam" id="PF02470"/>
    </source>
</evidence>
<dbReference type="PANTHER" id="PTHR36698">
    <property type="entry name" value="BLL5892 PROTEIN"/>
    <property type="match status" value="1"/>
</dbReference>
<keyword evidence="5" id="KW-1185">Reference proteome</keyword>
<accession>A0A4R4DIC2</accession>
<keyword evidence="2" id="KW-1133">Transmembrane helix</keyword>
<comment type="caution">
    <text evidence="4">The sequence shown here is derived from an EMBL/GenBank/DDBJ whole genome shotgun (WGS) entry which is preliminary data.</text>
</comment>
<dbReference type="Pfam" id="PF02470">
    <property type="entry name" value="MlaD"/>
    <property type="match status" value="1"/>
</dbReference>
<dbReference type="PANTHER" id="PTHR36698:SF2">
    <property type="entry name" value="MCE_MLAD DOMAIN-CONTAINING PROTEIN"/>
    <property type="match status" value="1"/>
</dbReference>
<evidence type="ECO:0000313" key="5">
    <source>
        <dbReference type="Proteomes" id="UP000295023"/>
    </source>
</evidence>
<feature type="domain" description="Mce/MlaD" evidence="3">
    <location>
        <begin position="47"/>
        <end position="137"/>
    </location>
</feature>
<gene>
    <name evidence="4" type="ORF">EXY23_14210</name>
</gene>
<dbReference type="OrthoDB" id="9808689at2"/>
<keyword evidence="2" id="KW-0812">Transmembrane</keyword>
<feature type="region of interest" description="Disordered" evidence="1">
    <location>
        <begin position="327"/>
        <end position="347"/>
    </location>
</feature>
<protein>
    <submittedName>
        <fullName evidence="4">MCE family protein</fullName>
    </submittedName>
</protein>
<organism evidence="4 5">
    <name type="scientific">Roseicella aquatilis</name>
    <dbReference type="NCBI Taxonomy" id="2527868"/>
    <lineage>
        <taxon>Bacteria</taxon>
        <taxon>Pseudomonadati</taxon>
        <taxon>Pseudomonadota</taxon>
        <taxon>Alphaproteobacteria</taxon>
        <taxon>Acetobacterales</taxon>
        <taxon>Roseomonadaceae</taxon>
        <taxon>Roseicella</taxon>
    </lineage>
</organism>
<proteinExistence type="predicted"/>
<dbReference type="RefSeq" id="WP_132290332.1">
    <property type="nucleotide sequence ID" value="NZ_SKBM01000012.1"/>
</dbReference>
<dbReference type="EMBL" id="SKBM01000012">
    <property type="protein sequence ID" value="TCZ60920.1"/>
    <property type="molecule type" value="Genomic_DNA"/>
</dbReference>
<keyword evidence="2" id="KW-0472">Membrane</keyword>
<dbReference type="Proteomes" id="UP000295023">
    <property type="component" value="Unassembled WGS sequence"/>
</dbReference>
<evidence type="ECO:0000313" key="4">
    <source>
        <dbReference type="EMBL" id="TCZ60920.1"/>
    </source>
</evidence>
<feature type="compositionally biased region" description="Pro residues" evidence="1">
    <location>
        <begin position="337"/>
        <end position="347"/>
    </location>
</feature>
<dbReference type="AlphaFoldDB" id="A0A4R4DIC2"/>
<evidence type="ECO:0000256" key="2">
    <source>
        <dbReference type="SAM" id="Phobius"/>
    </source>
</evidence>
<feature type="transmembrane region" description="Helical" evidence="2">
    <location>
        <begin position="7"/>
        <end position="29"/>
    </location>
</feature>
<reference evidence="4 5" key="1">
    <citation type="submission" date="2019-03" db="EMBL/GenBank/DDBJ databases">
        <title>Paracraurococcus aquatilis NE82 genome sequence.</title>
        <authorList>
            <person name="Zhao Y."/>
            <person name="Du Z."/>
        </authorList>
    </citation>
    <scope>NUCLEOTIDE SEQUENCE [LARGE SCALE GENOMIC DNA]</scope>
    <source>
        <strain evidence="4 5">NE82</strain>
    </source>
</reference>
<sequence>MPQGRGLYLRVGALVLAGLALGIGFVLFLTASRISDNGQQFETYIRESVQGLEVGAAVRYRGVSIGRVSDIGLVSAEYRRPAGDPYGAAFQLVYVRFAVDTSRIGETTSLQEAVRLGLRVRIASQGITGVSYLELDFVDPDRFPALSVPWEPHYPYIPAIPSTVAQVQNAAEQLLQKLQGVDLPGLLDNAVGLLGDLRGQVRDGDLAVALRDAAALMRDLRGTVEKADIEGLASELRGTATALRGSAEDARQLLGSKEIAQALANAVAATAELRAAAARLPGSVNNLDASLRSARGVTADVQAELAPILRDLRVAVANLRDATEQIRRNPSQAIFGAPPPAPRESRR</sequence>
<dbReference type="InterPro" id="IPR003399">
    <property type="entry name" value="Mce/MlaD"/>
</dbReference>